<organism evidence="2 3">
    <name type="scientific">Cotesia glomerata</name>
    <name type="common">Lepidopteran parasitic wasp</name>
    <name type="synonym">Apanteles glomeratus</name>
    <dbReference type="NCBI Taxonomy" id="32391"/>
    <lineage>
        <taxon>Eukaryota</taxon>
        <taxon>Metazoa</taxon>
        <taxon>Ecdysozoa</taxon>
        <taxon>Arthropoda</taxon>
        <taxon>Hexapoda</taxon>
        <taxon>Insecta</taxon>
        <taxon>Pterygota</taxon>
        <taxon>Neoptera</taxon>
        <taxon>Endopterygota</taxon>
        <taxon>Hymenoptera</taxon>
        <taxon>Apocrita</taxon>
        <taxon>Ichneumonoidea</taxon>
        <taxon>Braconidae</taxon>
        <taxon>Microgastrinae</taxon>
        <taxon>Cotesia</taxon>
    </lineage>
</organism>
<dbReference type="EMBL" id="JAHXZJ010000374">
    <property type="protein sequence ID" value="KAH0560244.1"/>
    <property type="molecule type" value="Genomic_DNA"/>
</dbReference>
<proteinExistence type="predicted"/>
<feature type="region of interest" description="Disordered" evidence="1">
    <location>
        <begin position="44"/>
        <end position="89"/>
    </location>
</feature>
<gene>
    <name evidence="2" type="ORF">KQX54_002825</name>
</gene>
<sequence length="89" mass="10183">MDTPVSVSPQSWERLDESRVAYPTTHSSESYPYLGTALLQLDDDAIQERSHRPETNSETNNRRGKKTELLNKPEGKKENNGRKREANIL</sequence>
<evidence type="ECO:0000313" key="3">
    <source>
        <dbReference type="Proteomes" id="UP000826195"/>
    </source>
</evidence>
<evidence type="ECO:0000313" key="2">
    <source>
        <dbReference type="EMBL" id="KAH0560244.1"/>
    </source>
</evidence>
<dbReference type="AlphaFoldDB" id="A0AAV7IWX5"/>
<reference evidence="2 3" key="1">
    <citation type="journal article" date="2021" name="J. Hered.">
        <title>A chromosome-level genome assembly of the parasitoid wasp, Cotesia glomerata (Hymenoptera: Braconidae).</title>
        <authorList>
            <person name="Pinto B.J."/>
            <person name="Weis J.J."/>
            <person name="Gamble T."/>
            <person name="Ode P.J."/>
            <person name="Paul R."/>
            <person name="Zaspel J.M."/>
        </authorList>
    </citation>
    <scope>NUCLEOTIDE SEQUENCE [LARGE SCALE GENOMIC DNA]</scope>
    <source>
        <strain evidence="2">CgM1</strain>
    </source>
</reference>
<dbReference type="Proteomes" id="UP000826195">
    <property type="component" value="Unassembled WGS sequence"/>
</dbReference>
<evidence type="ECO:0000256" key="1">
    <source>
        <dbReference type="SAM" id="MobiDB-lite"/>
    </source>
</evidence>
<feature type="compositionally biased region" description="Basic and acidic residues" evidence="1">
    <location>
        <begin position="46"/>
        <end position="55"/>
    </location>
</feature>
<keyword evidence="3" id="KW-1185">Reference proteome</keyword>
<name>A0AAV7IWX5_COTGL</name>
<feature type="compositionally biased region" description="Basic and acidic residues" evidence="1">
    <location>
        <begin position="66"/>
        <end position="89"/>
    </location>
</feature>
<comment type="caution">
    <text evidence="2">The sequence shown here is derived from an EMBL/GenBank/DDBJ whole genome shotgun (WGS) entry which is preliminary data.</text>
</comment>
<protein>
    <submittedName>
        <fullName evidence="2">Uncharacterized protein</fullName>
    </submittedName>
</protein>
<accession>A0AAV7IWX5</accession>